<evidence type="ECO:0000259" key="15">
    <source>
        <dbReference type="PROSITE" id="PS50011"/>
    </source>
</evidence>
<dbReference type="GO" id="GO:0140469">
    <property type="term" value="P:GCN2-mediated signaling"/>
    <property type="evidence" value="ECO:0007669"/>
    <property type="project" value="EnsemblFungi"/>
</dbReference>
<dbReference type="InterPro" id="IPR006575">
    <property type="entry name" value="RWD_dom"/>
</dbReference>
<dbReference type="InterPro" id="IPR008271">
    <property type="entry name" value="Ser/Thr_kinase_AS"/>
</dbReference>
<dbReference type="CDD" id="cd14012">
    <property type="entry name" value="PK_eIF2AK_GCN2_rpt1"/>
    <property type="match status" value="1"/>
</dbReference>
<dbReference type="InterPro" id="IPR016135">
    <property type="entry name" value="UBQ-conjugating_enzyme/RWD"/>
</dbReference>
<evidence type="ECO:0000256" key="13">
    <source>
        <dbReference type="SAM" id="Coils"/>
    </source>
</evidence>
<dbReference type="Proteomes" id="UP000183365">
    <property type="component" value="Unassembled WGS sequence"/>
</dbReference>
<dbReference type="InterPro" id="IPR050339">
    <property type="entry name" value="CC_SR_Kinase"/>
</dbReference>
<dbReference type="GO" id="GO:0004860">
    <property type="term" value="F:protein kinase inhibitor activity"/>
    <property type="evidence" value="ECO:0007669"/>
    <property type="project" value="EnsemblFungi"/>
</dbReference>
<dbReference type="InterPro" id="IPR024435">
    <property type="entry name" value="HisRS-related_dom"/>
</dbReference>
<dbReference type="EMBL" id="FQNF01000005">
    <property type="protein sequence ID" value="SGZ38259.1"/>
    <property type="molecule type" value="Genomic_DNA"/>
</dbReference>
<evidence type="ECO:0000256" key="3">
    <source>
        <dbReference type="ARBA" id="ARBA00022679"/>
    </source>
</evidence>
<dbReference type="InterPro" id="IPR041715">
    <property type="entry name" value="HisRS-like_core"/>
</dbReference>
<dbReference type="SMART" id="SM00220">
    <property type="entry name" value="S_TKc"/>
    <property type="match status" value="1"/>
</dbReference>
<keyword evidence="6 11" id="KW-0067">ATP-binding</keyword>
<dbReference type="Pfam" id="PF12745">
    <property type="entry name" value="HGTP_anticodon2"/>
    <property type="match status" value="1"/>
</dbReference>
<dbReference type="EC" id="2.7.11.1" evidence="1"/>
<dbReference type="GO" id="GO:0015935">
    <property type="term" value="C:small ribosomal subunit"/>
    <property type="evidence" value="ECO:0007669"/>
    <property type="project" value="EnsemblFungi"/>
</dbReference>
<dbReference type="InterPro" id="IPR011009">
    <property type="entry name" value="Kinase-like_dom_sf"/>
</dbReference>
<evidence type="ECO:0000256" key="1">
    <source>
        <dbReference type="ARBA" id="ARBA00012513"/>
    </source>
</evidence>
<feature type="binding site" evidence="11">
    <location>
        <begin position="657"/>
        <end position="665"/>
    </location>
    <ligand>
        <name>ATP</name>
        <dbReference type="ChEBI" id="CHEBI:30616"/>
    </ligand>
</feature>
<dbReference type="PROSITE" id="PS50908">
    <property type="entry name" value="RWD"/>
    <property type="match status" value="1"/>
</dbReference>
<dbReference type="GO" id="GO:0000077">
    <property type="term" value="P:DNA damage checkpoint signaling"/>
    <property type="evidence" value="ECO:0007669"/>
    <property type="project" value="EnsemblFungi"/>
</dbReference>
<evidence type="ECO:0000256" key="14">
    <source>
        <dbReference type="SAM" id="MobiDB-lite"/>
    </source>
</evidence>
<dbReference type="GO" id="GO:0042803">
    <property type="term" value="F:protein homodimerization activity"/>
    <property type="evidence" value="ECO:0007669"/>
    <property type="project" value="EnsemblFungi"/>
</dbReference>
<name>A0A1L0AZZ1_9ASCO</name>
<dbReference type="InterPro" id="IPR045864">
    <property type="entry name" value="aa-tRNA-synth_II/BPL/LPL"/>
</dbReference>
<dbReference type="Gene3D" id="1.10.510.10">
    <property type="entry name" value="Transferase(Phosphotransferase) domain 1"/>
    <property type="match status" value="2"/>
</dbReference>
<evidence type="ECO:0000256" key="11">
    <source>
        <dbReference type="PIRSR" id="PIRSR000660-2"/>
    </source>
</evidence>
<dbReference type="SMART" id="SM00591">
    <property type="entry name" value="RWD"/>
    <property type="match status" value="1"/>
</dbReference>
<feature type="binding site" evidence="11">
    <location>
        <position position="680"/>
    </location>
    <ligand>
        <name>ATP</name>
        <dbReference type="ChEBI" id="CHEBI:30616"/>
    </ligand>
</feature>
<dbReference type="GO" id="GO:0034198">
    <property type="term" value="P:cellular response to amino acid starvation"/>
    <property type="evidence" value="ECO:0007669"/>
    <property type="project" value="EnsemblFungi"/>
</dbReference>
<organism evidence="17 18">
    <name type="scientific">Hanseniaspora guilliermondii</name>
    <dbReference type="NCBI Taxonomy" id="56406"/>
    <lineage>
        <taxon>Eukaryota</taxon>
        <taxon>Fungi</taxon>
        <taxon>Dikarya</taxon>
        <taxon>Ascomycota</taxon>
        <taxon>Saccharomycotina</taxon>
        <taxon>Saccharomycetes</taxon>
        <taxon>Saccharomycodales</taxon>
        <taxon>Saccharomycodaceae</taxon>
        <taxon>Hanseniaspora</taxon>
    </lineage>
</organism>
<dbReference type="GO" id="GO:0003725">
    <property type="term" value="F:double-stranded RNA binding"/>
    <property type="evidence" value="ECO:0007669"/>
    <property type="project" value="EnsemblFungi"/>
</dbReference>
<dbReference type="SUPFAM" id="SSF54495">
    <property type="entry name" value="UBC-like"/>
    <property type="match status" value="1"/>
</dbReference>
<dbReference type="SUPFAM" id="SSF55681">
    <property type="entry name" value="Class II aaRS and biotin synthetases"/>
    <property type="match status" value="1"/>
</dbReference>
<evidence type="ECO:0000256" key="5">
    <source>
        <dbReference type="ARBA" id="ARBA00022777"/>
    </source>
</evidence>
<evidence type="ECO:0000256" key="12">
    <source>
        <dbReference type="PROSITE-ProRule" id="PRU10141"/>
    </source>
</evidence>
<gene>
    <name evidence="17" type="ORF">HGUI_00459</name>
</gene>
<dbReference type="GO" id="GO:1990625">
    <property type="term" value="P:negative regulation of cytoplasmic translational initiation in response to stress"/>
    <property type="evidence" value="ECO:0007669"/>
    <property type="project" value="TreeGrafter"/>
</dbReference>
<evidence type="ECO:0000256" key="8">
    <source>
        <dbReference type="ARBA" id="ARBA00047899"/>
    </source>
</evidence>
<dbReference type="PROSITE" id="PS00108">
    <property type="entry name" value="PROTEIN_KINASE_ST"/>
    <property type="match status" value="1"/>
</dbReference>
<evidence type="ECO:0000313" key="17">
    <source>
        <dbReference type="EMBL" id="SGZ38259.1"/>
    </source>
</evidence>
<dbReference type="InterPro" id="IPR017441">
    <property type="entry name" value="Protein_kinase_ATP_BS"/>
</dbReference>
<dbReference type="GO" id="GO:0000049">
    <property type="term" value="F:tRNA binding"/>
    <property type="evidence" value="ECO:0007669"/>
    <property type="project" value="EnsemblFungi"/>
</dbReference>
<dbReference type="CDD" id="cd23823">
    <property type="entry name" value="RWD_GCN2"/>
    <property type="match status" value="1"/>
</dbReference>
<dbReference type="Pfam" id="PF13393">
    <property type="entry name" value="tRNA-synt_His"/>
    <property type="match status" value="1"/>
</dbReference>
<dbReference type="InterPro" id="IPR000719">
    <property type="entry name" value="Prot_kinase_dom"/>
</dbReference>
<dbReference type="GO" id="GO:0015934">
    <property type="term" value="C:large ribosomal subunit"/>
    <property type="evidence" value="ECO:0007669"/>
    <property type="project" value="EnsemblFungi"/>
</dbReference>
<dbReference type="CDD" id="cd14046">
    <property type="entry name" value="STKc_EIF2AK4_GCN2_rpt2"/>
    <property type="match status" value="1"/>
</dbReference>
<dbReference type="FunFam" id="3.30.200.20:FF:000379">
    <property type="entry name" value="eIF-2-alpha kinase GCN2"/>
    <property type="match status" value="1"/>
</dbReference>
<sequence length="1874" mass="215456">MSLNILSSDKLSLDECLEIQETELEVMKSIYMDDYEDITMKEKSPWDTKPIYQFIINLRSVEKTPRECEIKIKFKLPRAYPNDKPSIQFIECKNVTDNQKENLMSEINKILINASQKSEQIIFEITSLVQERIDYIQSTTHNKSLEDQRLERLALEKKQFEEREALKRIQEEKEELLKNDTLNKLLEEKRELYNENFLNDNIFQYDNHDIDANNNSQSLSNIPMSDSISYIPSDDLVKTGKAYVFNKLIKTELPGSKMFYSFQAVINPIKSSDTNNVLSFADQYLVKPYIPIDSPLALTAASIMDDFNYLLTEIIFDNPYFNTHNGKKEITNLEKELEGIMKIQNNDFINKLYGYTMERVRQSKNEEFWRLRLLTESNSNGNYLNELLSLVQSVNIAVARNWLIRLLEALNVLHKNGLQHKLINTKTVYLMKDKVYGITQPKLDFSSFGYTIIKMLQKNMNTKVKYSIGDDLLENIWEPFSKTNINKPNRFSDIWHLGVLFIEMTYGRDVLASYSSPTEFLNSNYEHGDPIREFLFKMVCENPKKRSSVMELLPMKFLRTNIEDINMQFNGNLNSLNSSGTIISGNNESEKSNNISSSTSDNTNNGDGQQQSYPNRRKSSSHVVNMRRKSFNSALMKNNNYNYKSRYASDFEEIAVLGKGAFGQVVKARNLLDSRYYAIKKVKQTESKLASILSEVMLLASLNHKYVVRYYAAWLEEPDVEYEQSAIITDSDEEMGDDKDDDKSSICNITFDSASDSNTESSDSGMGFFRKPSINRSSSNFSKEMTGSLTNVNDHFPSKPLIPSSSANWDFISNSFNNNDSLEQSLSNIMFDHKEDEEDINDIISFHQNPDEGDSDIVQFSDDDELVTKKKINMKSTLYIQMEYCENRTLQNLIASEKLYLQKDEYWRLFRQILEALSYIHSQNIIHRDLKPMNIFIDDQINIKIGDFGLATNINKQIDLLKLDYNSVSSFGEKLNESNVSESMTTAIGTALYIAPEVLNKNNDEGYTQKVDMYSLGIIFFEMIYSFDTAMERVQVIRNLRHSNVIFPLSFDTKHYRTEQSIISNLLQHNPLKRWSAIELIESGKLPIKNQDMIVQEALKNLGDVNSPWRKQVRDNLFNQPYSLTTDILFDDENFKYPNGRNTNQTTGNKSFNMILRNQMKTEVLNIFAKHGAVETEDPPIIFPKNPIYDKNNNNVYEILDRGGTVLQLQYDLTIPMARNLAKTIGNNFISKQYRVQNVYRNSHLSKKNSNISLEPQRFGEVDFDIVSIGDKDSAYHDAECLKIIDEIIEKFPILSENNTTIVLNHYDILNSIYDFCSIDLAQRSHVSKMLSQVGFTNKSFMDILKELKVQLNMSSTSLNDLSNFDFRLDFESCVKKFTKLMKDSPIYNKTINGLKHLNKICKICKNFNLKVNFVISPLSNYNYQYYKNGIMFQCVYESAGTKSPSSLLTKSENSRSLIAAGGRYDSLIASILKAQSNINTTSTVLNKDDKRAVGFTLAWETIFMITQTYFKITNTVMKKRKQLITKKIDWKPSRCDVLICTFTDGYLNTLGVLILNKLWELGISCDLFRGNNMSNSGYTVDDIVNFAQHDGINWLLVIKPQQNMNKLDINNFNQPNESQDGGSFVKKYYKPLRLMKVDNSDVDLDVTLDEFLKIYVQEHKIGCNHIGINNEGNENKMLENMMSELTMKKNSSTSISGSGINIIHSNDGINSSNLVNPNGSNLDFMSEQSDLDSLENNSNYGINPSNKRKVVYIQNMSTKGKKAANSNKKSKWLHEQNALNNANALFQKLNDAAIITIDYLKEEVMDMISMTSLYNKEDWLRKAFGSGNNSSTPKSLLTNIYNQLIKEKNKNNKDYVILTSEKNNKTCIIDLHK</sequence>
<dbReference type="GO" id="GO:0022626">
    <property type="term" value="C:cytosolic ribosome"/>
    <property type="evidence" value="ECO:0007669"/>
    <property type="project" value="EnsemblFungi"/>
</dbReference>
<comment type="catalytic activity">
    <reaction evidence="9">
        <text>L-seryl-[protein] + ATP = O-phospho-L-seryl-[protein] + ADP + H(+)</text>
        <dbReference type="Rhea" id="RHEA:17989"/>
        <dbReference type="Rhea" id="RHEA-COMP:9863"/>
        <dbReference type="Rhea" id="RHEA-COMP:11604"/>
        <dbReference type="ChEBI" id="CHEBI:15378"/>
        <dbReference type="ChEBI" id="CHEBI:29999"/>
        <dbReference type="ChEBI" id="CHEBI:30616"/>
        <dbReference type="ChEBI" id="CHEBI:83421"/>
        <dbReference type="ChEBI" id="CHEBI:456216"/>
        <dbReference type="EC" id="2.7.11.1"/>
    </reaction>
</comment>
<keyword evidence="18" id="KW-1185">Reference proteome</keyword>
<feature type="compositionally biased region" description="Low complexity" evidence="14">
    <location>
        <begin position="752"/>
        <end position="764"/>
    </location>
</feature>
<dbReference type="Gene3D" id="3.40.50.800">
    <property type="entry name" value="Anticodon-binding domain"/>
    <property type="match status" value="1"/>
</dbReference>
<dbReference type="GO" id="GO:1903833">
    <property type="term" value="P:positive regulation of cellular response to amino acid starvation"/>
    <property type="evidence" value="ECO:0007669"/>
    <property type="project" value="EnsemblFungi"/>
</dbReference>
<feature type="compositionally biased region" description="Low complexity" evidence="14">
    <location>
        <begin position="584"/>
        <end position="607"/>
    </location>
</feature>
<feature type="active site" description="Proton acceptor" evidence="10">
    <location>
        <position position="929"/>
    </location>
</feature>
<reference evidence="18" key="1">
    <citation type="submission" date="2016-11" db="EMBL/GenBank/DDBJ databases">
        <authorList>
            <person name="Guldener U."/>
        </authorList>
    </citation>
    <scope>NUCLEOTIDE SEQUENCE [LARGE SCALE GENOMIC DNA]</scope>
</reference>
<dbReference type="GO" id="GO:0004694">
    <property type="term" value="F:eukaryotic translation initiation factor 2alpha kinase activity"/>
    <property type="evidence" value="ECO:0007669"/>
    <property type="project" value="EnsemblFungi"/>
</dbReference>
<evidence type="ECO:0000256" key="4">
    <source>
        <dbReference type="ARBA" id="ARBA00022741"/>
    </source>
</evidence>
<feature type="domain" description="Protein kinase" evidence="15">
    <location>
        <begin position="269"/>
        <end position="558"/>
    </location>
</feature>
<dbReference type="Pfam" id="PF05773">
    <property type="entry name" value="RWD"/>
    <property type="match status" value="1"/>
</dbReference>
<dbReference type="GO" id="GO:0005634">
    <property type="term" value="C:nucleus"/>
    <property type="evidence" value="ECO:0007669"/>
    <property type="project" value="TreeGrafter"/>
</dbReference>
<dbReference type="GO" id="GO:0071232">
    <property type="term" value="P:cellular response to histidine"/>
    <property type="evidence" value="ECO:0007669"/>
    <property type="project" value="EnsemblFungi"/>
</dbReference>
<dbReference type="GO" id="GO:0071264">
    <property type="term" value="P:positive regulation of translational initiation in response to starvation"/>
    <property type="evidence" value="ECO:0007669"/>
    <property type="project" value="EnsemblFungi"/>
</dbReference>
<feature type="coiled-coil region" evidence="13">
    <location>
        <begin position="143"/>
        <end position="179"/>
    </location>
</feature>
<dbReference type="PIRSF" id="PIRSF000660">
    <property type="entry name" value="Ser/Thr_PK_GCN2"/>
    <property type="match status" value="1"/>
</dbReference>
<evidence type="ECO:0000259" key="16">
    <source>
        <dbReference type="PROSITE" id="PS50908"/>
    </source>
</evidence>
<dbReference type="Pfam" id="PF00069">
    <property type="entry name" value="Pkinase"/>
    <property type="match status" value="2"/>
</dbReference>
<feature type="region of interest" description="Disordered" evidence="14">
    <location>
        <begin position="584"/>
        <end position="623"/>
    </location>
</feature>
<comment type="catalytic activity">
    <reaction evidence="8">
        <text>L-threonyl-[protein] + ATP = O-phospho-L-threonyl-[protein] + ADP + H(+)</text>
        <dbReference type="Rhea" id="RHEA:46608"/>
        <dbReference type="Rhea" id="RHEA-COMP:11060"/>
        <dbReference type="Rhea" id="RHEA-COMP:11605"/>
        <dbReference type="ChEBI" id="CHEBI:15378"/>
        <dbReference type="ChEBI" id="CHEBI:30013"/>
        <dbReference type="ChEBI" id="CHEBI:30616"/>
        <dbReference type="ChEBI" id="CHEBI:61977"/>
        <dbReference type="ChEBI" id="CHEBI:456216"/>
        <dbReference type="EC" id="2.7.11.1"/>
    </reaction>
</comment>
<dbReference type="SUPFAM" id="SSF56112">
    <property type="entry name" value="Protein kinase-like (PK-like)"/>
    <property type="match status" value="2"/>
</dbReference>
<feature type="region of interest" description="Disordered" evidence="14">
    <location>
        <begin position="750"/>
        <end position="769"/>
    </location>
</feature>
<dbReference type="PROSITE" id="PS00107">
    <property type="entry name" value="PROTEIN_KINASE_ATP"/>
    <property type="match status" value="1"/>
</dbReference>
<dbReference type="InterPro" id="IPR016255">
    <property type="entry name" value="Gcn2"/>
</dbReference>
<dbReference type="Gene3D" id="3.30.930.10">
    <property type="entry name" value="Bira Bifunctional Protein, Domain 2"/>
    <property type="match status" value="1"/>
</dbReference>
<dbReference type="PANTHER" id="PTHR11042:SF136">
    <property type="entry name" value="EIF-2-ALPHA KINASE GCN2"/>
    <property type="match status" value="1"/>
</dbReference>
<evidence type="ECO:0000256" key="9">
    <source>
        <dbReference type="ARBA" id="ARBA00048679"/>
    </source>
</evidence>
<feature type="domain" description="Protein kinase" evidence="15">
    <location>
        <begin position="651"/>
        <end position="1086"/>
    </location>
</feature>
<dbReference type="PANTHER" id="PTHR11042">
    <property type="entry name" value="EUKARYOTIC TRANSLATION INITIATION FACTOR 2-ALPHA KINASE EIF2-ALPHA KINASE -RELATED"/>
    <property type="match status" value="1"/>
</dbReference>
<proteinExistence type="inferred from homology"/>
<evidence type="ECO:0000256" key="7">
    <source>
        <dbReference type="ARBA" id="ARBA00037982"/>
    </source>
</evidence>
<dbReference type="Gene3D" id="3.10.110.10">
    <property type="entry name" value="Ubiquitin Conjugating Enzyme"/>
    <property type="match status" value="1"/>
</dbReference>
<dbReference type="InterPro" id="IPR036621">
    <property type="entry name" value="Anticodon-bd_dom_sf"/>
</dbReference>
<keyword evidence="5 17" id="KW-0418">Kinase</keyword>
<dbReference type="FunFam" id="3.10.110.10:FF:000050">
    <property type="entry name" value="eIF-2-alpha kinase GCN2"/>
    <property type="match status" value="1"/>
</dbReference>
<dbReference type="OrthoDB" id="341578at2759"/>
<keyword evidence="4 11" id="KW-0547">Nucleotide-binding</keyword>
<dbReference type="PROSITE" id="PS50011">
    <property type="entry name" value="PROTEIN_KINASE_DOM"/>
    <property type="match status" value="2"/>
</dbReference>
<evidence type="ECO:0000256" key="2">
    <source>
        <dbReference type="ARBA" id="ARBA00022527"/>
    </source>
</evidence>
<evidence type="ECO:0000313" key="18">
    <source>
        <dbReference type="Proteomes" id="UP000183365"/>
    </source>
</evidence>
<evidence type="ECO:0000256" key="6">
    <source>
        <dbReference type="ARBA" id="ARBA00022840"/>
    </source>
</evidence>
<feature type="domain" description="RWD" evidence="16">
    <location>
        <begin position="22"/>
        <end position="136"/>
    </location>
</feature>
<feature type="binding site" evidence="12">
    <location>
        <position position="681"/>
    </location>
    <ligand>
        <name>ATP</name>
        <dbReference type="ChEBI" id="CHEBI:30616"/>
    </ligand>
</feature>
<keyword evidence="3" id="KW-0808">Transferase</keyword>
<evidence type="ECO:0000256" key="10">
    <source>
        <dbReference type="PIRSR" id="PIRSR000660-1"/>
    </source>
</evidence>
<dbReference type="GO" id="GO:0005524">
    <property type="term" value="F:ATP binding"/>
    <property type="evidence" value="ECO:0007669"/>
    <property type="project" value="UniProtKB-UniRule"/>
</dbReference>
<keyword evidence="2" id="KW-0723">Serine/threonine-protein kinase</keyword>
<dbReference type="VEuPathDB" id="FungiDB:HGUI_00459"/>
<dbReference type="GO" id="GO:0043023">
    <property type="term" value="F:ribosomal large subunit binding"/>
    <property type="evidence" value="ECO:0007669"/>
    <property type="project" value="EnsemblFungi"/>
</dbReference>
<dbReference type="Gene3D" id="3.30.200.20">
    <property type="entry name" value="Phosphorylase Kinase, domain 1"/>
    <property type="match status" value="1"/>
</dbReference>
<accession>A0A1L0AZZ1</accession>
<protein>
    <recommendedName>
        <fullName evidence="1">non-specific serine/threonine protein kinase</fullName>
        <ecNumber evidence="1">2.7.11.1</ecNumber>
    </recommendedName>
</protein>
<comment type="similarity">
    <text evidence="7">Belongs to the protein kinase superfamily. Ser/Thr protein kinase family. GCN2 subfamily.</text>
</comment>
<dbReference type="GO" id="GO:0031369">
    <property type="term" value="F:translation initiation factor binding"/>
    <property type="evidence" value="ECO:0007669"/>
    <property type="project" value="EnsemblFungi"/>
</dbReference>
<keyword evidence="13" id="KW-0175">Coiled coil</keyword>